<accession>A0ABW0U8Q0</accession>
<gene>
    <name evidence="3" type="ORF">ACFPTR_13470</name>
</gene>
<evidence type="ECO:0000313" key="4">
    <source>
        <dbReference type="Proteomes" id="UP001596143"/>
    </source>
</evidence>
<sequence length="191" mass="20717">MSELAFYTARELAPLIRACQVSPVEVTNKLLERIQMFDPTFRSYITPLFDVALRQAKQAEKEIMQGVDRGPLHGIPIGIKDNKLTEGIRTTIGSKLFANFVPKETATIVTKLRQAGTIMLGKQNMHQMAIGSTGTNPFYGATKNPWNTHYMVGGSSSGEAASLAAGLATLATGTDTFGNVWEQTVPLSVRA</sequence>
<evidence type="ECO:0000256" key="1">
    <source>
        <dbReference type="ARBA" id="ARBA00009199"/>
    </source>
</evidence>
<feature type="domain" description="Amidase" evidence="2">
    <location>
        <begin position="25"/>
        <end position="178"/>
    </location>
</feature>
<dbReference type="Proteomes" id="UP001596143">
    <property type="component" value="Unassembled WGS sequence"/>
</dbReference>
<dbReference type="EMBL" id="JBHSPF010000070">
    <property type="protein sequence ID" value="MFC5629857.1"/>
    <property type="molecule type" value="Genomic_DNA"/>
</dbReference>
<comment type="similarity">
    <text evidence="1">Belongs to the amidase family.</text>
</comment>
<comment type="caution">
    <text evidence="3">The sequence shown here is derived from an EMBL/GenBank/DDBJ whole genome shotgun (WGS) entry which is preliminary data.</text>
</comment>
<dbReference type="Pfam" id="PF01425">
    <property type="entry name" value="Amidase"/>
    <property type="match status" value="1"/>
</dbReference>
<dbReference type="PANTHER" id="PTHR11895">
    <property type="entry name" value="TRANSAMIDASE"/>
    <property type="match status" value="1"/>
</dbReference>
<dbReference type="SUPFAM" id="SSF75304">
    <property type="entry name" value="Amidase signature (AS) enzymes"/>
    <property type="match status" value="1"/>
</dbReference>
<evidence type="ECO:0000259" key="2">
    <source>
        <dbReference type="Pfam" id="PF01425"/>
    </source>
</evidence>
<dbReference type="InterPro" id="IPR000120">
    <property type="entry name" value="Amidase"/>
</dbReference>
<dbReference type="PANTHER" id="PTHR11895:SF7">
    <property type="entry name" value="GLUTAMYL-TRNA(GLN) AMIDOTRANSFERASE SUBUNIT A, MITOCHONDRIAL"/>
    <property type="match status" value="1"/>
</dbReference>
<evidence type="ECO:0000313" key="3">
    <source>
        <dbReference type="EMBL" id="MFC5629857.1"/>
    </source>
</evidence>
<dbReference type="Gene3D" id="3.90.1300.10">
    <property type="entry name" value="Amidase signature (AS) domain"/>
    <property type="match status" value="1"/>
</dbReference>
<dbReference type="RefSeq" id="WP_270895604.1">
    <property type="nucleotide sequence ID" value="NZ_JBHSPF010000070.1"/>
</dbReference>
<dbReference type="InterPro" id="IPR036928">
    <property type="entry name" value="AS_sf"/>
</dbReference>
<dbReference type="InterPro" id="IPR023631">
    <property type="entry name" value="Amidase_dom"/>
</dbReference>
<reference evidence="4" key="1">
    <citation type="journal article" date="2019" name="Int. J. Syst. Evol. Microbiol.">
        <title>The Global Catalogue of Microorganisms (GCM) 10K type strain sequencing project: providing services to taxonomists for standard genome sequencing and annotation.</title>
        <authorList>
            <consortium name="The Broad Institute Genomics Platform"/>
            <consortium name="The Broad Institute Genome Sequencing Center for Infectious Disease"/>
            <person name="Wu L."/>
            <person name="Ma J."/>
        </authorList>
    </citation>
    <scope>NUCLEOTIDE SEQUENCE [LARGE SCALE GENOMIC DNA]</scope>
    <source>
        <strain evidence="4">CGMCC 1.15790</strain>
    </source>
</reference>
<organism evidence="3 4">
    <name type="scientific">Aliibacillus thermotolerans</name>
    <dbReference type="NCBI Taxonomy" id="1834418"/>
    <lineage>
        <taxon>Bacteria</taxon>
        <taxon>Bacillati</taxon>
        <taxon>Bacillota</taxon>
        <taxon>Bacilli</taxon>
        <taxon>Bacillales</taxon>
        <taxon>Bacillaceae</taxon>
        <taxon>Aliibacillus</taxon>
    </lineage>
</organism>
<proteinExistence type="inferred from homology"/>
<name>A0ABW0U8Q0_9BACI</name>
<protein>
    <submittedName>
        <fullName evidence="3">Amidase</fullName>
    </submittedName>
</protein>
<keyword evidence="4" id="KW-1185">Reference proteome</keyword>